<reference evidence="6" key="3">
    <citation type="submission" date="2025-04" db="UniProtKB">
        <authorList>
            <consortium name="RefSeq"/>
        </authorList>
    </citation>
    <scope>IDENTIFICATION</scope>
    <source>
        <strain evidence="6">CBS 781.70</strain>
    </source>
</reference>
<evidence type="ECO:0000313" key="5">
    <source>
        <dbReference type="Proteomes" id="UP000504638"/>
    </source>
</evidence>
<dbReference type="Proteomes" id="UP000504638">
    <property type="component" value="Unplaced"/>
</dbReference>
<evidence type="ECO:0000259" key="3">
    <source>
        <dbReference type="PROSITE" id="PS50211"/>
    </source>
</evidence>
<gene>
    <name evidence="4 6" type="ORF">P152DRAFT_112460</name>
</gene>
<proteinExistence type="inferred from homology"/>
<keyword evidence="5" id="KW-1185">Reference proteome</keyword>
<dbReference type="GO" id="GO:0005085">
    <property type="term" value="F:guanyl-nucleotide exchange factor activity"/>
    <property type="evidence" value="ECO:0007669"/>
    <property type="project" value="InterPro"/>
</dbReference>
<dbReference type="GO" id="GO:0055037">
    <property type="term" value="C:recycling endosome"/>
    <property type="evidence" value="ECO:0007669"/>
    <property type="project" value="TreeGrafter"/>
</dbReference>
<reference evidence="6" key="2">
    <citation type="submission" date="2020-04" db="EMBL/GenBank/DDBJ databases">
        <authorList>
            <consortium name="NCBI Genome Project"/>
        </authorList>
    </citation>
    <scope>NUCLEOTIDE SEQUENCE</scope>
    <source>
        <strain evidence="6">CBS 781.70</strain>
    </source>
</reference>
<dbReference type="InterPro" id="IPR024224">
    <property type="entry name" value="DENND6"/>
</dbReference>
<feature type="domain" description="UDENN" evidence="3">
    <location>
        <begin position="24"/>
        <end position="502"/>
    </location>
</feature>
<organism evidence="4">
    <name type="scientific">Eremomyces bilateralis CBS 781.70</name>
    <dbReference type="NCBI Taxonomy" id="1392243"/>
    <lineage>
        <taxon>Eukaryota</taxon>
        <taxon>Fungi</taxon>
        <taxon>Dikarya</taxon>
        <taxon>Ascomycota</taxon>
        <taxon>Pezizomycotina</taxon>
        <taxon>Dothideomycetes</taxon>
        <taxon>Dothideomycetes incertae sedis</taxon>
        <taxon>Eremomycetales</taxon>
        <taxon>Eremomycetaceae</taxon>
        <taxon>Eremomyces</taxon>
    </lineage>
</organism>
<comment type="similarity">
    <text evidence="1">Belongs to the DENND6 family.</text>
</comment>
<name>A0A6G1GE67_9PEZI</name>
<dbReference type="GeneID" id="54414210"/>
<feature type="region of interest" description="Disordered" evidence="2">
    <location>
        <begin position="343"/>
        <end position="367"/>
    </location>
</feature>
<evidence type="ECO:0000313" key="6">
    <source>
        <dbReference type="RefSeq" id="XP_033537790.1"/>
    </source>
</evidence>
<accession>A0A6G1GE67</accession>
<dbReference type="AlphaFoldDB" id="A0A6G1GE67"/>
<sequence length="520" mass="57894">MENPIAFLHPGPDEKKSSFRHWIVAFIVCNFNVDLGPEIELVYPPNTPFSQSDLSAICFNSFPERHDADVTEDLGFQFTIRNNSPNVRLESPNAPYGSATLLHGNCIFRQEFDTTIKRSFNQRTMCIISNQPFPALFMHVLQRMTSETDFSNPNVLEQAFLHIASWPTPSVGSHSLPFMGSVLPFEIAPHAAFPLQGLRSAQLLSSSSAFMESQRLIHAYEPVGDWEKLLPHFPSISELFVLFERLILCESIIVFSRSPQLCSEMVSALVDLVKPIPYAAICRPYMTMQSEFSGTGASRGLPRQFLIGITNPFMLQRILGLAEELNITRPHVISLGPSDKSVRIKSQNSQKRKDHHTMDFPSGMDAQNTSKRYIKTDREFAGTVESLLRGTLSSSHSSANEDVGSFVRRYFGQLTAQFLAPFNRYFASTAQAASTTDTAFPSTTRPDAPQYASFSLTAFLASLGKHGTGVTFRGQAPLQRHRARDAMYTAFCSSPNFYAWLEMKLGLEKEATAGLLGSGE</sequence>
<dbReference type="PANTHER" id="PTHR13677:SF0">
    <property type="entry name" value="LD41638P"/>
    <property type="match status" value="1"/>
</dbReference>
<evidence type="ECO:0000256" key="1">
    <source>
        <dbReference type="ARBA" id="ARBA00007159"/>
    </source>
</evidence>
<dbReference type="EMBL" id="ML975150">
    <property type="protein sequence ID" value="KAF1816159.1"/>
    <property type="molecule type" value="Genomic_DNA"/>
</dbReference>
<evidence type="ECO:0000313" key="4">
    <source>
        <dbReference type="EMBL" id="KAF1816159.1"/>
    </source>
</evidence>
<evidence type="ECO:0000256" key="2">
    <source>
        <dbReference type="SAM" id="MobiDB-lite"/>
    </source>
</evidence>
<dbReference type="RefSeq" id="XP_033537790.1">
    <property type="nucleotide sequence ID" value="XM_033673640.1"/>
</dbReference>
<protein>
    <recommendedName>
        <fullName evidence="3">UDENN domain-containing protein</fullName>
    </recommendedName>
</protein>
<dbReference type="PANTHER" id="PTHR13677">
    <property type="entry name" value="LD41638P"/>
    <property type="match status" value="1"/>
</dbReference>
<reference evidence="4 6" key="1">
    <citation type="submission" date="2020-01" db="EMBL/GenBank/DDBJ databases">
        <authorList>
            <consortium name="DOE Joint Genome Institute"/>
            <person name="Haridas S."/>
            <person name="Albert R."/>
            <person name="Binder M."/>
            <person name="Bloem J."/>
            <person name="Labutti K."/>
            <person name="Salamov A."/>
            <person name="Andreopoulos B."/>
            <person name="Baker S.E."/>
            <person name="Barry K."/>
            <person name="Bills G."/>
            <person name="Bluhm B.H."/>
            <person name="Cannon C."/>
            <person name="Castanera R."/>
            <person name="Culley D.E."/>
            <person name="Daum C."/>
            <person name="Ezra D."/>
            <person name="Gonzalez J.B."/>
            <person name="Henrissat B."/>
            <person name="Kuo A."/>
            <person name="Liang C."/>
            <person name="Lipzen A."/>
            <person name="Lutzoni F."/>
            <person name="Magnuson J."/>
            <person name="Mondo S."/>
            <person name="Nolan M."/>
            <person name="Ohm R."/>
            <person name="Pangilinan J."/>
            <person name="Park H.-J."/>
            <person name="Ramirez L."/>
            <person name="Alfaro M."/>
            <person name="Sun H."/>
            <person name="Tritt A."/>
            <person name="Yoshinaga Y."/>
            <person name="Zwiers L.-H."/>
            <person name="Turgeon B.G."/>
            <person name="Goodwin S.B."/>
            <person name="Spatafora J.W."/>
            <person name="Crous P.W."/>
            <person name="Grigoriev I.V."/>
        </authorList>
    </citation>
    <scope>NUCLEOTIDE SEQUENCE</scope>
    <source>
        <strain evidence="4 6">CBS 781.70</strain>
    </source>
</reference>
<dbReference type="PROSITE" id="PS50211">
    <property type="entry name" value="DENN"/>
    <property type="match status" value="1"/>
</dbReference>
<dbReference type="OrthoDB" id="10265409at2759"/>
<dbReference type="InterPro" id="IPR037516">
    <property type="entry name" value="Tripartite_DENN"/>
</dbReference>